<dbReference type="OrthoDB" id="5450216at2"/>
<dbReference type="PANTHER" id="PTHR30349">
    <property type="entry name" value="PHAGE INTEGRASE-RELATED"/>
    <property type="match status" value="1"/>
</dbReference>
<keyword evidence="7" id="KW-1185">Reference proteome</keyword>
<evidence type="ECO:0000259" key="5">
    <source>
        <dbReference type="PROSITE" id="PS51898"/>
    </source>
</evidence>
<dbReference type="Pfam" id="PF00589">
    <property type="entry name" value="Phage_integrase"/>
    <property type="match status" value="1"/>
</dbReference>
<evidence type="ECO:0000256" key="1">
    <source>
        <dbReference type="ARBA" id="ARBA00008857"/>
    </source>
</evidence>
<dbReference type="InterPro" id="IPR013762">
    <property type="entry name" value="Integrase-like_cat_sf"/>
</dbReference>
<sequence>MTGYAIDWATQYLDFAQKFASRTIWEKKAAFKALFKVVDPGSDPIALQPGKVLNALQPVSKSQSGHAANKMRKNLVAAWYWGVKYLSFPEKNPCQIDRFPETKSPRYVPSEQDFWAAYDAANPYDQRMLLAYLNTAARKRELFGMTWADVDFDNRRVRLWTAKREGGAKEFDWIPMTDDLFATMVEQRKHARGDLVFPDPETGEAFTSRQHYLERLCKRAKVRTFCWHAIRHLSASILIQNQVPLPTIQKILRHKNLTTTQGYIHELDNARDLMAALSRTNKSPRTRSSRPRADLVAVK</sequence>
<comment type="similarity">
    <text evidence="1">Belongs to the 'phage' integrase family.</text>
</comment>
<evidence type="ECO:0000256" key="4">
    <source>
        <dbReference type="SAM" id="MobiDB-lite"/>
    </source>
</evidence>
<dbReference type="eggNOG" id="COG0582">
    <property type="taxonomic scope" value="Bacteria"/>
</dbReference>
<accession>C4XP64</accession>
<dbReference type="Proteomes" id="UP000009071">
    <property type="component" value="Chromosome"/>
</dbReference>
<dbReference type="CDD" id="cd00796">
    <property type="entry name" value="INT_Rci_Hp1_C"/>
    <property type="match status" value="1"/>
</dbReference>
<evidence type="ECO:0000256" key="3">
    <source>
        <dbReference type="ARBA" id="ARBA00023172"/>
    </source>
</evidence>
<keyword evidence="3" id="KW-0233">DNA recombination</keyword>
<dbReference type="Gene3D" id="1.10.443.10">
    <property type="entry name" value="Intergrase catalytic core"/>
    <property type="match status" value="1"/>
</dbReference>
<dbReference type="GO" id="GO:0003677">
    <property type="term" value="F:DNA binding"/>
    <property type="evidence" value="ECO:0007669"/>
    <property type="project" value="UniProtKB-KW"/>
</dbReference>
<keyword evidence="2" id="KW-0238">DNA-binding</keyword>
<dbReference type="EMBL" id="AP010904">
    <property type="protein sequence ID" value="BAH77565.1"/>
    <property type="molecule type" value="Genomic_DNA"/>
</dbReference>
<dbReference type="InterPro" id="IPR050090">
    <property type="entry name" value="Tyrosine_recombinase_XerCD"/>
</dbReference>
<dbReference type="STRING" id="573370.DMR_40740"/>
<dbReference type="HOGENOM" id="CLU_065764_0_0_7"/>
<dbReference type="PROSITE" id="PS51898">
    <property type="entry name" value="TYR_RECOMBINASE"/>
    <property type="match status" value="1"/>
</dbReference>
<dbReference type="SUPFAM" id="SSF56349">
    <property type="entry name" value="DNA breaking-rejoining enzymes"/>
    <property type="match status" value="1"/>
</dbReference>
<dbReference type="GO" id="GO:0006310">
    <property type="term" value="P:DNA recombination"/>
    <property type="evidence" value="ECO:0007669"/>
    <property type="project" value="UniProtKB-KW"/>
</dbReference>
<dbReference type="PANTHER" id="PTHR30349:SF41">
    <property type="entry name" value="INTEGRASE_RECOMBINASE PROTEIN MJ0367-RELATED"/>
    <property type="match status" value="1"/>
</dbReference>
<dbReference type="AlphaFoldDB" id="C4XP64"/>
<dbReference type="InterPro" id="IPR011010">
    <property type="entry name" value="DNA_brk_join_enz"/>
</dbReference>
<gene>
    <name evidence="6" type="ordered locus">DMR_40740</name>
</gene>
<organism evidence="6 7">
    <name type="scientific">Solidesulfovibrio magneticus (strain ATCC 700980 / DSM 13731 / RS-1)</name>
    <name type="common">Desulfovibrio magneticus</name>
    <dbReference type="NCBI Taxonomy" id="573370"/>
    <lineage>
        <taxon>Bacteria</taxon>
        <taxon>Pseudomonadati</taxon>
        <taxon>Thermodesulfobacteriota</taxon>
        <taxon>Desulfovibrionia</taxon>
        <taxon>Desulfovibrionales</taxon>
        <taxon>Desulfovibrionaceae</taxon>
        <taxon>Solidesulfovibrio</taxon>
    </lineage>
</organism>
<evidence type="ECO:0000256" key="2">
    <source>
        <dbReference type="ARBA" id="ARBA00023125"/>
    </source>
</evidence>
<dbReference type="InterPro" id="IPR002104">
    <property type="entry name" value="Integrase_catalytic"/>
</dbReference>
<feature type="region of interest" description="Disordered" evidence="4">
    <location>
        <begin position="279"/>
        <end position="299"/>
    </location>
</feature>
<dbReference type="KEGG" id="dma:DMR_40740"/>
<evidence type="ECO:0000313" key="6">
    <source>
        <dbReference type="EMBL" id="BAH77565.1"/>
    </source>
</evidence>
<reference evidence="6 7" key="1">
    <citation type="journal article" date="2009" name="Genome Res.">
        <title>Whole genome sequence of Desulfovibrio magneticus strain RS-1 revealed common gene clusters in magnetotactic bacteria.</title>
        <authorList>
            <person name="Nakazawa H."/>
            <person name="Arakaki A."/>
            <person name="Narita-Yamada S."/>
            <person name="Yashiro I."/>
            <person name="Jinno K."/>
            <person name="Aoki N."/>
            <person name="Tsuruyama A."/>
            <person name="Okamura Y."/>
            <person name="Tanikawa S."/>
            <person name="Fujita N."/>
            <person name="Takeyama H."/>
            <person name="Matsunaga T."/>
        </authorList>
    </citation>
    <scope>NUCLEOTIDE SEQUENCE [LARGE SCALE GENOMIC DNA]</scope>
    <source>
        <strain evidence="7">ATCC 700980 / DSM 13731 / RS-1</strain>
    </source>
</reference>
<feature type="domain" description="Tyr recombinase" evidence="5">
    <location>
        <begin position="103"/>
        <end position="277"/>
    </location>
</feature>
<proteinExistence type="inferred from homology"/>
<dbReference type="GO" id="GO:0015074">
    <property type="term" value="P:DNA integration"/>
    <property type="evidence" value="ECO:0007669"/>
    <property type="project" value="InterPro"/>
</dbReference>
<protein>
    <submittedName>
        <fullName evidence="6">Site-specific recombinase</fullName>
    </submittedName>
</protein>
<dbReference type="RefSeq" id="WP_015862694.1">
    <property type="nucleotide sequence ID" value="NC_012796.1"/>
</dbReference>
<evidence type="ECO:0000313" key="7">
    <source>
        <dbReference type="Proteomes" id="UP000009071"/>
    </source>
</evidence>
<name>C4XP64_SOLM1</name>